<keyword evidence="2" id="KW-0812">Transmembrane</keyword>
<keyword evidence="2" id="KW-1133">Transmembrane helix</keyword>
<feature type="transmembrane region" description="Helical" evidence="2">
    <location>
        <begin position="220"/>
        <end position="245"/>
    </location>
</feature>
<dbReference type="OMA" id="THSGYTD"/>
<reference evidence="6" key="1">
    <citation type="submission" date="2021-04" db="EMBL/GenBank/DDBJ databases">
        <authorList>
            <consortium name="Wellcome Sanger Institute Data Sharing"/>
        </authorList>
    </citation>
    <scope>NUCLEOTIDE SEQUENCE [LARGE SCALE GENOMIC DNA]</scope>
</reference>
<keyword evidence="2" id="KW-0472">Membrane</keyword>
<evidence type="ECO:0000256" key="2">
    <source>
        <dbReference type="SAM" id="Phobius"/>
    </source>
</evidence>
<accession>A0A3Q1HEB7</accession>
<dbReference type="InterPro" id="IPR036116">
    <property type="entry name" value="FN3_sf"/>
</dbReference>
<keyword evidence="7" id="KW-1185">Reference proteome</keyword>
<evidence type="ECO:0000259" key="4">
    <source>
        <dbReference type="Pfam" id="PF01108"/>
    </source>
</evidence>
<dbReference type="InParanoid" id="A0A3Q1HEB7"/>
<gene>
    <name evidence="6" type="primary">IFNGR1</name>
</gene>
<name>A0A3Q1HEB7_ANATE</name>
<feature type="domain" description="Interferon/interleukin receptor" evidence="5">
    <location>
        <begin position="109"/>
        <end position="210"/>
    </location>
</feature>
<feature type="compositionally biased region" description="Polar residues" evidence="1">
    <location>
        <begin position="284"/>
        <end position="304"/>
    </location>
</feature>
<dbReference type="Gene3D" id="2.60.40.10">
    <property type="entry name" value="Immunoglobulins"/>
    <property type="match status" value="1"/>
</dbReference>
<feature type="signal peptide" evidence="3">
    <location>
        <begin position="1"/>
        <end position="19"/>
    </location>
</feature>
<evidence type="ECO:0000259" key="5">
    <source>
        <dbReference type="Pfam" id="PF09294"/>
    </source>
</evidence>
<evidence type="ECO:0000256" key="3">
    <source>
        <dbReference type="SAM" id="SignalP"/>
    </source>
</evidence>
<dbReference type="Pfam" id="PF09294">
    <property type="entry name" value="Interfer-bind"/>
    <property type="match status" value="1"/>
</dbReference>
<proteinExistence type="predicted"/>
<dbReference type="InterPro" id="IPR003961">
    <property type="entry name" value="FN3_dom"/>
</dbReference>
<feature type="compositionally biased region" description="Acidic residues" evidence="1">
    <location>
        <begin position="309"/>
        <end position="320"/>
    </location>
</feature>
<protein>
    <recommendedName>
        <fullName evidence="8">Fibronectin type-III domain-containing protein</fullName>
    </recommendedName>
</protein>
<dbReference type="InterPro" id="IPR015373">
    <property type="entry name" value="Interferon/interleukin_rcp_dom"/>
</dbReference>
<dbReference type="GO" id="GO:0004896">
    <property type="term" value="F:cytokine receptor activity"/>
    <property type="evidence" value="ECO:0007669"/>
    <property type="project" value="TreeGrafter"/>
</dbReference>
<dbReference type="PANTHER" id="PTHR20859:SF53">
    <property type="entry name" value="INTERLEUKIN-22 RECEPTOR SUBUNIT ALPHA-1"/>
    <property type="match status" value="1"/>
</dbReference>
<organism evidence="6 7">
    <name type="scientific">Anabas testudineus</name>
    <name type="common">Climbing perch</name>
    <name type="synonym">Anthias testudineus</name>
    <dbReference type="NCBI Taxonomy" id="64144"/>
    <lineage>
        <taxon>Eukaryota</taxon>
        <taxon>Metazoa</taxon>
        <taxon>Chordata</taxon>
        <taxon>Craniata</taxon>
        <taxon>Vertebrata</taxon>
        <taxon>Euteleostomi</taxon>
        <taxon>Actinopterygii</taxon>
        <taxon>Neopterygii</taxon>
        <taxon>Teleostei</taxon>
        <taxon>Neoteleostei</taxon>
        <taxon>Acanthomorphata</taxon>
        <taxon>Anabantaria</taxon>
        <taxon>Anabantiformes</taxon>
        <taxon>Anabantoidei</taxon>
        <taxon>Anabantidae</taxon>
        <taxon>Anabas</taxon>
    </lineage>
</organism>
<feature type="region of interest" description="Disordered" evidence="1">
    <location>
        <begin position="284"/>
        <end position="320"/>
    </location>
</feature>
<dbReference type="Ensembl" id="ENSATET00000007089.3">
    <property type="protein sequence ID" value="ENSATEP00000006972.1"/>
    <property type="gene ID" value="ENSATEG00000004912.3"/>
</dbReference>
<evidence type="ECO:0000313" key="6">
    <source>
        <dbReference type="Ensembl" id="ENSATEP00000006972.1"/>
    </source>
</evidence>
<dbReference type="OrthoDB" id="8947665at2759"/>
<evidence type="ECO:0000256" key="1">
    <source>
        <dbReference type="SAM" id="MobiDB-lite"/>
    </source>
</evidence>
<dbReference type="STRING" id="64144.ENSATEP00000006972"/>
<dbReference type="SUPFAM" id="SSF49265">
    <property type="entry name" value="Fibronectin type III"/>
    <property type="match status" value="2"/>
</dbReference>
<reference evidence="6" key="3">
    <citation type="submission" date="2025-09" db="UniProtKB">
        <authorList>
            <consortium name="Ensembl"/>
        </authorList>
    </citation>
    <scope>IDENTIFICATION</scope>
</reference>
<reference evidence="6" key="2">
    <citation type="submission" date="2025-08" db="UniProtKB">
        <authorList>
            <consortium name="Ensembl"/>
        </authorList>
    </citation>
    <scope>IDENTIFICATION</scope>
</reference>
<dbReference type="InterPro" id="IPR050650">
    <property type="entry name" value="Type-II_Cytokine-TF_Rcpt"/>
</dbReference>
<dbReference type="Pfam" id="PF01108">
    <property type="entry name" value="Tissue_fac"/>
    <property type="match status" value="1"/>
</dbReference>
<evidence type="ECO:0008006" key="8">
    <source>
        <dbReference type="Google" id="ProtNLM"/>
    </source>
</evidence>
<dbReference type="InterPro" id="IPR013783">
    <property type="entry name" value="Ig-like_fold"/>
</dbReference>
<evidence type="ECO:0000313" key="7">
    <source>
        <dbReference type="Proteomes" id="UP000265040"/>
    </source>
</evidence>
<dbReference type="GO" id="GO:0005886">
    <property type="term" value="C:plasma membrane"/>
    <property type="evidence" value="ECO:0007669"/>
    <property type="project" value="TreeGrafter"/>
</dbReference>
<dbReference type="AlphaFoldDB" id="A0A3Q1HEB7"/>
<dbReference type="PANTHER" id="PTHR20859">
    <property type="entry name" value="INTERFERON/INTERLEUKIN RECEPTOR"/>
    <property type="match status" value="1"/>
</dbReference>
<dbReference type="Proteomes" id="UP000265040">
    <property type="component" value="Chromosome 21"/>
</dbReference>
<keyword evidence="3" id="KW-0732">Signal</keyword>
<sequence>MNCVFPILYVTLLLHSVLGSLRAPVNVTVCSRNFHHVLRWDPGPGTPPGTLYNVYKRVAKIELLNSTKKTSLELLLDINEECYLTVEAYYNQTVSAKSRKVFFTPFTDTIIGPAELSLVGCGNCIQINISLPQPDQRSGVEDLQKFYDPEFIVRWRKKKEAVSGAKEVKTQSKSCTLDNLETREEYCVQVDTKIRTNKNTQPSNWKCILTSPVEDRRDPAVLGAVAAIVIVVMGVLMSSMFCFYYTGFLCKLQATLPRALITALSQGYMLTPEKTIPDLISVTSEMEQRTQNNPTTSPPATRNTSLEKEQEEEEYEEEEEGINVYMSRNAELYSSECSCSVTSISENYKPAASGNSVSLTERFSTQVEAPAVVFVVGVVQRWLDHDDTRPEGTTVSFINEKDQTAIQGYMTGEQEDEEINKKVEECDSSGNVNLFSVTLAALAVEEKEEENTRDSLKLSNSDLDLLPTVSKLTLSNTDFQKIESDNQLTGTLICLTHEDSAETGYENRHAHTQEEEELSGYMAHT</sequence>
<feature type="chain" id="PRO_5018725889" description="Fibronectin type-III domain-containing protein" evidence="3">
    <location>
        <begin position="20"/>
        <end position="525"/>
    </location>
</feature>
<dbReference type="GeneTree" id="ENSGT00940000158231"/>
<feature type="domain" description="Fibronectin type-III" evidence="4">
    <location>
        <begin position="9"/>
        <end position="93"/>
    </location>
</feature>